<evidence type="ECO:0000256" key="2">
    <source>
        <dbReference type="SAM" id="Coils"/>
    </source>
</evidence>
<feature type="coiled-coil region" evidence="2">
    <location>
        <begin position="99"/>
        <end position="126"/>
    </location>
</feature>
<comment type="caution">
    <text evidence="3">The sequence shown here is derived from an EMBL/GenBank/DDBJ whole genome shotgun (WGS) entry which is preliminary data.</text>
</comment>
<evidence type="ECO:0000313" key="3">
    <source>
        <dbReference type="EMBL" id="GBQ05324.1"/>
    </source>
</evidence>
<keyword evidence="4" id="KW-1185">Reference proteome</keyword>
<dbReference type="PANTHER" id="PTHR38432:SF1">
    <property type="entry name" value="TELA-LIKE PROTEIN SAOUHSC_01408"/>
    <property type="match status" value="1"/>
</dbReference>
<dbReference type="PANTHER" id="PTHR38432">
    <property type="entry name" value="TELA-LIKE PROTEIN SAOUHSC_01408"/>
    <property type="match status" value="1"/>
</dbReference>
<feature type="coiled-coil region" evidence="2">
    <location>
        <begin position="152"/>
        <end position="211"/>
    </location>
</feature>
<dbReference type="Proteomes" id="UP001062901">
    <property type="component" value="Unassembled WGS sequence"/>
</dbReference>
<protein>
    <submittedName>
        <fullName evidence="3">Toxic anion resistance protein TelA domain protein</fullName>
    </submittedName>
</protein>
<organism evidence="3 4">
    <name type="scientific">Saccharibacter floricola DSM 15669</name>
    <dbReference type="NCBI Taxonomy" id="1123227"/>
    <lineage>
        <taxon>Bacteria</taxon>
        <taxon>Pseudomonadati</taxon>
        <taxon>Pseudomonadota</taxon>
        <taxon>Alphaproteobacteria</taxon>
        <taxon>Acetobacterales</taxon>
        <taxon>Acetobacteraceae</taxon>
        <taxon>Saccharibacter</taxon>
    </lineage>
</organism>
<proteinExistence type="inferred from homology"/>
<dbReference type="InterPro" id="IPR008863">
    <property type="entry name" value="Toxic_anion-R_TelA"/>
</dbReference>
<comment type="similarity">
    <text evidence="1">Belongs to the TelA family.</text>
</comment>
<gene>
    <name evidence="3" type="ORF">AA15669_0410</name>
</gene>
<evidence type="ECO:0000256" key="1">
    <source>
        <dbReference type="ARBA" id="ARBA00005541"/>
    </source>
</evidence>
<dbReference type="Pfam" id="PF05816">
    <property type="entry name" value="TelA"/>
    <property type="match status" value="1"/>
</dbReference>
<sequence length="354" mass="40209">MSDPLTVLKGLVMSDASLIQAKLASLTLDSPESIDTIDLSIRQKRADTSKALLVSLMTKDTGETGKFLTSLLNTVNNVSPGEEKTSMFSRWLGKGKNKIELIKQQYRSVESNIQQLENNLRQRAEIHRDDGIRAEKRIEDIRSFYTEERLNLQAMEQFIEHSEQQRADLEQSLDTNDPLAVATLQKFDNSLALARRKRDDIQDTLAALSQDLMTQEGIKDNILALFRGIHDALFSQLTEYRNLFADTLSIERSSETVRQLDAVAESTNNLRQKRAEMLNQATRHVAQHQQRGTIDLDRLIKAQEAMKETIIHVRQIQQDGEQKRAADLKRLQAAQEDYHKTIAQQGSTSLNAPR</sequence>
<name>A0ABQ0NXH3_9PROT</name>
<dbReference type="EMBL" id="BAQD01000004">
    <property type="protein sequence ID" value="GBQ05324.1"/>
    <property type="molecule type" value="Genomic_DNA"/>
</dbReference>
<dbReference type="RefSeq" id="WP_018980896.1">
    <property type="nucleotide sequence ID" value="NZ_BAQD01000004.1"/>
</dbReference>
<keyword evidence="2" id="KW-0175">Coiled coil</keyword>
<accession>A0ABQ0NXH3</accession>
<reference evidence="3" key="1">
    <citation type="submission" date="2013-04" db="EMBL/GenBank/DDBJ databases">
        <title>The genome sequencing project of 58 acetic acid bacteria.</title>
        <authorList>
            <person name="Okamoto-Kainuma A."/>
            <person name="Ishikawa M."/>
            <person name="Umino S."/>
            <person name="Koizumi Y."/>
            <person name="Shiwa Y."/>
            <person name="Yoshikawa H."/>
            <person name="Matsutani M."/>
            <person name="Matsushita K."/>
        </authorList>
    </citation>
    <scope>NUCLEOTIDE SEQUENCE</scope>
    <source>
        <strain evidence="3">DSM 15669</strain>
    </source>
</reference>
<evidence type="ECO:0000313" key="4">
    <source>
        <dbReference type="Proteomes" id="UP001062901"/>
    </source>
</evidence>